<dbReference type="RefSeq" id="WP_012003302.1">
    <property type="nucleotide sequence ID" value="NC_009828.1"/>
</dbReference>
<name>A8F6P2_PSELT</name>
<protein>
    <recommendedName>
        <fullName evidence="3">ABC transporter substrate binding protein</fullName>
    </recommendedName>
</protein>
<dbReference type="STRING" id="416591.Tlet_1268"/>
<proteinExistence type="predicted"/>
<dbReference type="Proteomes" id="UP000002016">
    <property type="component" value="Chromosome"/>
</dbReference>
<dbReference type="InterPro" id="IPR028082">
    <property type="entry name" value="Peripla_BP_I"/>
</dbReference>
<dbReference type="PANTHER" id="PTHR35271">
    <property type="entry name" value="ABC TRANSPORTER, SUBSTRATE-BINDING LIPOPROTEIN-RELATED"/>
    <property type="match status" value="1"/>
</dbReference>
<accession>A8F6P2</accession>
<dbReference type="PANTHER" id="PTHR35271:SF1">
    <property type="entry name" value="ABC TRANSPORTER, SUBSTRATE-BINDING LIPOPROTEIN"/>
    <property type="match status" value="1"/>
</dbReference>
<reference evidence="1 2" key="1">
    <citation type="submission" date="2007-08" db="EMBL/GenBank/DDBJ databases">
        <title>Complete sequence of Thermotoga lettingae TMO.</title>
        <authorList>
            <consortium name="US DOE Joint Genome Institute"/>
            <person name="Copeland A."/>
            <person name="Lucas S."/>
            <person name="Lapidus A."/>
            <person name="Barry K."/>
            <person name="Glavina del Rio T."/>
            <person name="Dalin E."/>
            <person name="Tice H."/>
            <person name="Pitluck S."/>
            <person name="Foster B."/>
            <person name="Bruce D."/>
            <person name="Schmutz J."/>
            <person name="Larimer F."/>
            <person name="Land M."/>
            <person name="Hauser L."/>
            <person name="Kyrpides N."/>
            <person name="Mikhailova N."/>
            <person name="Nelson K."/>
            <person name="Gogarten J.P."/>
            <person name="Noll K."/>
            <person name="Richardson P."/>
        </authorList>
    </citation>
    <scope>NUCLEOTIDE SEQUENCE [LARGE SCALE GENOMIC DNA]</scope>
    <source>
        <strain evidence="2">ATCC BAA-301 / DSM 14385 / NBRC 107922 / TMO</strain>
    </source>
</reference>
<dbReference type="HOGENOM" id="CLU_058196_1_0_0"/>
<dbReference type="eggNOG" id="COG2984">
    <property type="taxonomic scope" value="Bacteria"/>
</dbReference>
<evidence type="ECO:0008006" key="3">
    <source>
        <dbReference type="Google" id="ProtNLM"/>
    </source>
</evidence>
<keyword evidence="2" id="KW-1185">Reference proteome</keyword>
<dbReference type="Gene3D" id="3.40.50.2300">
    <property type="match status" value="2"/>
</dbReference>
<evidence type="ECO:0000313" key="2">
    <source>
        <dbReference type="Proteomes" id="UP000002016"/>
    </source>
</evidence>
<dbReference type="EMBL" id="CP000812">
    <property type="protein sequence ID" value="ABV33826.1"/>
    <property type="molecule type" value="Genomic_DNA"/>
</dbReference>
<dbReference type="InterPro" id="IPR007487">
    <property type="entry name" value="ABC_transpt-TYRBP-like"/>
</dbReference>
<dbReference type="OrthoDB" id="9776955at2"/>
<dbReference type="Pfam" id="PF04392">
    <property type="entry name" value="ABC_sub_bind"/>
    <property type="match status" value="1"/>
</dbReference>
<dbReference type="AlphaFoldDB" id="A8F6P2"/>
<organism evidence="1 2">
    <name type="scientific">Pseudothermotoga lettingae (strain ATCC BAA-301 / DSM 14385 / NBRC 107922 / TMO)</name>
    <name type="common">Thermotoga lettingae</name>
    <dbReference type="NCBI Taxonomy" id="416591"/>
    <lineage>
        <taxon>Bacteria</taxon>
        <taxon>Thermotogati</taxon>
        <taxon>Thermotogota</taxon>
        <taxon>Thermotogae</taxon>
        <taxon>Thermotogales</taxon>
        <taxon>Thermotogaceae</taxon>
        <taxon>Pseudothermotoga</taxon>
    </lineage>
</organism>
<evidence type="ECO:0000313" key="1">
    <source>
        <dbReference type="EMBL" id="ABV33826.1"/>
    </source>
</evidence>
<dbReference type="CDD" id="cd06325">
    <property type="entry name" value="PBP1_ABC_unchar_transporter"/>
    <property type="match status" value="1"/>
</dbReference>
<gene>
    <name evidence="1" type="ordered locus">Tlet_1268</name>
</gene>
<dbReference type="KEGG" id="tle:Tlet_1268"/>
<sequence length="323" mass="34024" precursor="true">MKKWVSAIIVFLSVICLSVVKVGITQIVDHPALNAVFDGVVKAIEDAGFKVGQDVIVDRQNAQGNMQNAVAIARKFATEKMDFIVAIATPSAQACVQAISDRPVVFAAVTDPVGAGLIKQLGRNDSNVVGISDMVPVSTHLKLIKKVFPVAKKIGVIYNPGEPNSVTLTNIAKSSALSLELTIIDIPGTSPSEMISALNSIGPDVDVLYIGTDNTAASSIEAIGNVALRLGKPIVAADIDIARGGGVIGFGFNYFQVGVETGRLLVELLKGANPQDLESHVVGPESLLLYINLDLAQKLGVQIPADLVERADILVEKGQEVQK</sequence>
<dbReference type="SUPFAM" id="SSF53822">
    <property type="entry name" value="Periplasmic binding protein-like I"/>
    <property type="match status" value="1"/>
</dbReference>
<reference evidence="1 2" key="2">
    <citation type="journal article" date="2009" name="Proc. Natl. Acad. Sci. U.S.A.">
        <title>On the chimeric nature, thermophilic origin, and phylogenetic placement of the Thermotogales.</title>
        <authorList>
            <person name="Zhaxybayeva O."/>
            <person name="Swithers K.S."/>
            <person name="Lapierre P."/>
            <person name="Fournier G.P."/>
            <person name="Bickhart D.M."/>
            <person name="DeBoy R.T."/>
            <person name="Nelson K.E."/>
            <person name="Nesbo C.L."/>
            <person name="Doolittle W.F."/>
            <person name="Gogarten J.P."/>
            <person name="Noll K.M."/>
        </authorList>
    </citation>
    <scope>NUCLEOTIDE SEQUENCE [LARGE SCALE GENOMIC DNA]</scope>
    <source>
        <strain evidence="2">ATCC BAA-301 / DSM 14385 / NBRC 107922 / TMO</strain>
    </source>
</reference>